<evidence type="ECO:0000256" key="7">
    <source>
        <dbReference type="ARBA" id="ARBA00023237"/>
    </source>
</evidence>
<accession>A0A7H0GNP2</accession>
<keyword evidence="4" id="KW-1134">Transmembrane beta strand</keyword>
<sequence length="460" mass="49593">MTNAPESEGGVPASSSPVTAENKRLAPSRLASEVDAPAPRVLAKDGAPAGVLSMARAVQLAVQQHPSITDAVSTLAQHAAGVDYAKAGYYPQVRVGMGTGTSNSSSLGASSLIASVSASQMLYDFGKVDSQVGRSQALVRRQQAVVLKQIDVISRGTAEAALMVHRYQALTDIAQGQVSAVEKVLELAELRANAGLSTKADPIQARARSQGARAYLGQMSSELAQWRQRLRTFVGEVGTRQVEVLPGLEHETLWASATPEFQLLPDVIIVQAERQAAKAQLAATRAAKLPTITLDATGNKAVKGVNPSTNERHGVHHSLQLNFSVPLYQGGANDAQIKAAAAEEAATRERIETVLLQAGDQSRAWRELAVGAQARLADVEYRRQSILSVRDLYREQYQLGTRSILDLLNAEQEIHQAEADEQALLHDLWQYRLEYVSATGRLREFFGLNNKIVQGMELLP</sequence>
<keyword evidence="3" id="KW-0813">Transport</keyword>
<name>A0A7H0GNP2_9BURK</name>
<dbReference type="AlphaFoldDB" id="A0A7H0GNP2"/>
<evidence type="ECO:0000313" key="10">
    <source>
        <dbReference type="Proteomes" id="UP000516028"/>
    </source>
</evidence>
<organism evidence="9 10">
    <name type="scientific">Diaphorobacter aerolatus</name>
    <dbReference type="NCBI Taxonomy" id="1288495"/>
    <lineage>
        <taxon>Bacteria</taxon>
        <taxon>Pseudomonadati</taxon>
        <taxon>Pseudomonadota</taxon>
        <taxon>Betaproteobacteria</taxon>
        <taxon>Burkholderiales</taxon>
        <taxon>Comamonadaceae</taxon>
        <taxon>Diaphorobacter</taxon>
    </lineage>
</organism>
<keyword evidence="5" id="KW-0812">Transmembrane</keyword>
<dbReference type="Proteomes" id="UP000516028">
    <property type="component" value="Chromosome"/>
</dbReference>
<dbReference type="Gene3D" id="1.20.1600.10">
    <property type="entry name" value="Outer membrane efflux proteins (OEP)"/>
    <property type="match status" value="1"/>
</dbReference>
<evidence type="ECO:0000256" key="4">
    <source>
        <dbReference type="ARBA" id="ARBA00022452"/>
    </source>
</evidence>
<dbReference type="KEGG" id="daer:H9K75_08615"/>
<gene>
    <name evidence="9" type="ORF">H9K75_08615</name>
</gene>
<keyword evidence="7" id="KW-0998">Cell outer membrane</keyword>
<dbReference type="GO" id="GO:0015562">
    <property type="term" value="F:efflux transmembrane transporter activity"/>
    <property type="evidence" value="ECO:0007669"/>
    <property type="project" value="InterPro"/>
</dbReference>
<evidence type="ECO:0000256" key="8">
    <source>
        <dbReference type="SAM" id="MobiDB-lite"/>
    </source>
</evidence>
<dbReference type="Pfam" id="PF02321">
    <property type="entry name" value="OEP"/>
    <property type="match status" value="2"/>
</dbReference>
<comment type="subcellular location">
    <subcellularLocation>
        <location evidence="1">Cell outer membrane</location>
    </subcellularLocation>
</comment>
<dbReference type="GO" id="GO:0009279">
    <property type="term" value="C:cell outer membrane"/>
    <property type="evidence" value="ECO:0007669"/>
    <property type="project" value="UniProtKB-SubCell"/>
</dbReference>
<keyword evidence="10" id="KW-1185">Reference proteome</keyword>
<protein>
    <submittedName>
        <fullName evidence="9">TolC family protein</fullName>
    </submittedName>
</protein>
<keyword evidence="6" id="KW-0472">Membrane</keyword>
<comment type="similarity">
    <text evidence="2">Belongs to the outer membrane factor (OMF) (TC 1.B.17) family.</text>
</comment>
<evidence type="ECO:0000313" key="9">
    <source>
        <dbReference type="EMBL" id="QNP49908.1"/>
    </source>
</evidence>
<evidence type="ECO:0000256" key="1">
    <source>
        <dbReference type="ARBA" id="ARBA00004442"/>
    </source>
</evidence>
<dbReference type="PANTHER" id="PTHR30026:SF22">
    <property type="entry name" value="OUTER MEMBRANE EFFLUX PROTEIN"/>
    <property type="match status" value="1"/>
</dbReference>
<evidence type="ECO:0000256" key="5">
    <source>
        <dbReference type="ARBA" id="ARBA00022692"/>
    </source>
</evidence>
<proteinExistence type="inferred from homology"/>
<dbReference type="InterPro" id="IPR051906">
    <property type="entry name" value="TolC-like"/>
</dbReference>
<evidence type="ECO:0000256" key="2">
    <source>
        <dbReference type="ARBA" id="ARBA00007613"/>
    </source>
</evidence>
<evidence type="ECO:0000256" key="6">
    <source>
        <dbReference type="ARBA" id="ARBA00023136"/>
    </source>
</evidence>
<dbReference type="GO" id="GO:0015288">
    <property type="term" value="F:porin activity"/>
    <property type="evidence" value="ECO:0007669"/>
    <property type="project" value="TreeGrafter"/>
</dbReference>
<reference evidence="9 10" key="1">
    <citation type="submission" date="2020-08" db="EMBL/GenBank/DDBJ databases">
        <title>Genome sequence of Diaphorobacter aerolatus KACC 16536T.</title>
        <authorList>
            <person name="Hyun D.-W."/>
            <person name="Bae J.-W."/>
        </authorList>
    </citation>
    <scope>NUCLEOTIDE SEQUENCE [LARGE SCALE GENOMIC DNA]</scope>
    <source>
        <strain evidence="9 10">KACC 16536</strain>
    </source>
</reference>
<dbReference type="InterPro" id="IPR003423">
    <property type="entry name" value="OMP_efflux"/>
</dbReference>
<dbReference type="EMBL" id="CP060783">
    <property type="protein sequence ID" value="QNP49908.1"/>
    <property type="molecule type" value="Genomic_DNA"/>
</dbReference>
<dbReference type="RefSeq" id="WP_187725448.1">
    <property type="nucleotide sequence ID" value="NZ_CP060783.1"/>
</dbReference>
<feature type="region of interest" description="Disordered" evidence="8">
    <location>
        <begin position="1"/>
        <end position="32"/>
    </location>
</feature>
<dbReference type="SUPFAM" id="SSF56954">
    <property type="entry name" value="Outer membrane efflux proteins (OEP)"/>
    <property type="match status" value="1"/>
</dbReference>
<evidence type="ECO:0000256" key="3">
    <source>
        <dbReference type="ARBA" id="ARBA00022448"/>
    </source>
</evidence>
<dbReference type="GO" id="GO:1990281">
    <property type="term" value="C:efflux pump complex"/>
    <property type="evidence" value="ECO:0007669"/>
    <property type="project" value="TreeGrafter"/>
</dbReference>
<dbReference type="PANTHER" id="PTHR30026">
    <property type="entry name" value="OUTER MEMBRANE PROTEIN TOLC"/>
    <property type="match status" value="1"/>
</dbReference>